<comment type="caution">
    <text evidence="2">The sequence shown here is derived from an EMBL/GenBank/DDBJ whole genome shotgun (WGS) entry which is preliminary data.</text>
</comment>
<name>A0A9W6Y893_9STRA</name>
<reference evidence="2" key="1">
    <citation type="submission" date="2023-04" db="EMBL/GenBank/DDBJ databases">
        <title>Phytophthora fragariaefolia NBRC 109709.</title>
        <authorList>
            <person name="Ichikawa N."/>
            <person name="Sato H."/>
            <person name="Tonouchi N."/>
        </authorList>
    </citation>
    <scope>NUCLEOTIDE SEQUENCE</scope>
    <source>
        <strain evidence="2">NBRC 109709</strain>
    </source>
</reference>
<feature type="compositionally biased region" description="Polar residues" evidence="1">
    <location>
        <begin position="221"/>
        <end position="238"/>
    </location>
</feature>
<dbReference type="Proteomes" id="UP001165121">
    <property type="component" value="Unassembled WGS sequence"/>
</dbReference>
<dbReference type="EMBL" id="BSXT01003596">
    <property type="protein sequence ID" value="GMF54769.1"/>
    <property type="molecule type" value="Genomic_DNA"/>
</dbReference>
<organism evidence="2 3">
    <name type="scientific">Phytophthora fragariaefolia</name>
    <dbReference type="NCBI Taxonomy" id="1490495"/>
    <lineage>
        <taxon>Eukaryota</taxon>
        <taxon>Sar</taxon>
        <taxon>Stramenopiles</taxon>
        <taxon>Oomycota</taxon>
        <taxon>Peronosporomycetes</taxon>
        <taxon>Peronosporales</taxon>
        <taxon>Peronosporaceae</taxon>
        <taxon>Phytophthora</taxon>
    </lineage>
</organism>
<dbReference type="OrthoDB" id="140939at2759"/>
<proteinExistence type="predicted"/>
<evidence type="ECO:0000313" key="3">
    <source>
        <dbReference type="Proteomes" id="UP001165121"/>
    </source>
</evidence>
<evidence type="ECO:0000256" key="1">
    <source>
        <dbReference type="SAM" id="MobiDB-lite"/>
    </source>
</evidence>
<feature type="compositionally biased region" description="Basic and acidic residues" evidence="1">
    <location>
        <begin position="247"/>
        <end position="260"/>
    </location>
</feature>
<accession>A0A9W6Y893</accession>
<protein>
    <submittedName>
        <fullName evidence="2">Unnamed protein product</fullName>
    </submittedName>
</protein>
<sequence>MIPAGVRLDLFRSTMKNPEEVVVPLIKSQREVDEQSSAKHVPGSPNDALDVPPGSVVEFKLQRNRPSWITHDLWVRRTNSLVPTVRFDRSGRPSHVNVTNVSNRRVWCPAHFIFVWWSPNDDLPLDDGYVQMHTRKYRDWQVLAFAAATDGQLSDKERLLYEEWLAQQPPAVERRQYAAPGGVRSRPLAAPHGPTCEEQWKQLDELTVTDDGTENGVIDEVSSNQADSSISEEVNASSCPLDAEEHEDPHDKHRAWEPGENRSANEGINATGQPEDQVDEVGPAQLLEVLRQQAAGMRALSARPELVRGTFLDGMGGVTEPVYVAVAGLQEMDDETTDSTTDDPIADLHLRYAASANALMNDMDGGNGDEFEYEGNELHFEDYAHELAFLPNLTVPASTSLDYNAPNVKIQP</sequence>
<keyword evidence="3" id="KW-1185">Reference proteome</keyword>
<dbReference type="AlphaFoldDB" id="A0A9W6Y893"/>
<evidence type="ECO:0000313" key="2">
    <source>
        <dbReference type="EMBL" id="GMF54769.1"/>
    </source>
</evidence>
<feature type="region of interest" description="Disordered" evidence="1">
    <location>
        <begin position="213"/>
        <end position="268"/>
    </location>
</feature>
<gene>
    <name evidence="2" type="ORF">Pfra01_002290000</name>
</gene>